<dbReference type="InterPro" id="IPR019734">
    <property type="entry name" value="TPR_rpt"/>
</dbReference>
<feature type="domain" description="Bacterial transcriptional activator" evidence="2">
    <location>
        <begin position="95"/>
        <end position="228"/>
    </location>
</feature>
<dbReference type="PANTHER" id="PTHR35807">
    <property type="entry name" value="TRANSCRIPTIONAL REGULATOR REDD-RELATED"/>
    <property type="match status" value="1"/>
</dbReference>
<dbReference type="SUPFAM" id="SSF46894">
    <property type="entry name" value="C-terminal effector domain of the bipartite response regulators"/>
    <property type="match status" value="1"/>
</dbReference>
<proteinExistence type="predicted"/>
<dbReference type="Proteomes" id="UP000004310">
    <property type="component" value="Unassembled WGS sequence"/>
</dbReference>
<dbReference type="eggNOG" id="COG3629">
    <property type="taxonomic scope" value="Bacteria"/>
</dbReference>
<dbReference type="Gene3D" id="3.40.50.300">
    <property type="entry name" value="P-loop containing nucleotide triphosphate hydrolases"/>
    <property type="match status" value="1"/>
</dbReference>
<dbReference type="InterPro" id="IPR016032">
    <property type="entry name" value="Sig_transdc_resp-reg_C-effctor"/>
</dbReference>
<reference evidence="3 4" key="1">
    <citation type="journal article" date="2010" name="J. Bacteriol.">
        <title>Genome sequence of Fulvimarina pelagi HTCC2506T, a Mn(II)-oxidizing alphaproteobacterium possessing an aerobic anoxygenic photosynthetic gene cluster and Xanthorhodopsin.</title>
        <authorList>
            <person name="Kang I."/>
            <person name="Oh H.M."/>
            <person name="Lim S.I."/>
            <person name="Ferriera S."/>
            <person name="Giovannoni S.J."/>
            <person name="Cho J.C."/>
        </authorList>
    </citation>
    <scope>NUCLEOTIDE SEQUENCE [LARGE SCALE GENOMIC DNA]</scope>
    <source>
        <strain evidence="3 4">HTCC2506</strain>
    </source>
</reference>
<dbReference type="SUPFAM" id="SSF48452">
    <property type="entry name" value="TPR-like"/>
    <property type="match status" value="2"/>
</dbReference>
<keyword evidence="4" id="KW-1185">Reference proteome</keyword>
<dbReference type="GO" id="GO:0006355">
    <property type="term" value="P:regulation of DNA-templated transcription"/>
    <property type="evidence" value="ECO:0007669"/>
    <property type="project" value="InterPro"/>
</dbReference>
<keyword evidence="1" id="KW-0802">TPR repeat</keyword>
<dbReference type="PROSITE" id="PS50005">
    <property type="entry name" value="TPR"/>
    <property type="match status" value="1"/>
</dbReference>
<dbReference type="HOGENOM" id="CLU_006294_0_0_5"/>
<dbReference type="AlphaFoldDB" id="Q0G2R0"/>
<dbReference type="Pfam" id="PF13191">
    <property type="entry name" value="AAA_16"/>
    <property type="match status" value="1"/>
</dbReference>
<dbReference type="InterPro" id="IPR036388">
    <property type="entry name" value="WH-like_DNA-bd_sf"/>
</dbReference>
<dbReference type="eggNOG" id="COG3899">
    <property type="taxonomic scope" value="Bacteria"/>
</dbReference>
<protein>
    <submittedName>
        <fullName evidence="3">Probable transcriptional regulator</fullName>
    </submittedName>
</protein>
<dbReference type="Pfam" id="PF03704">
    <property type="entry name" value="BTAD"/>
    <property type="match status" value="1"/>
</dbReference>
<dbReference type="InterPro" id="IPR041664">
    <property type="entry name" value="AAA_16"/>
</dbReference>
<dbReference type="STRING" id="217511.GCA_001463845_03201"/>
<dbReference type="eggNOG" id="COG0457">
    <property type="taxonomic scope" value="Bacteria"/>
</dbReference>
<evidence type="ECO:0000313" key="3">
    <source>
        <dbReference type="EMBL" id="EAU42121.1"/>
    </source>
</evidence>
<dbReference type="RefSeq" id="WP_007068489.1">
    <property type="nucleotide sequence ID" value="NZ_DS022272.1"/>
</dbReference>
<dbReference type="InterPro" id="IPR005158">
    <property type="entry name" value="BTAD"/>
</dbReference>
<dbReference type="GO" id="GO:0003677">
    <property type="term" value="F:DNA binding"/>
    <property type="evidence" value="ECO:0007669"/>
    <property type="project" value="InterPro"/>
</dbReference>
<evidence type="ECO:0000313" key="4">
    <source>
        <dbReference type="Proteomes" id="UP000004310"/>
    </source>
</evidence>
<comment type="caution">
    <text evidence="3">The sequence shown here is derived from an EMBL/GenBank/DDBJ whole genome shotgun (WGS) entry which is preliminary data.</text>
</comment>
<dbReference type="InterPro" id="IPR011990">
    <property type="entry name" value="TPR-like_helical_dom_sf"/>
</dbReference>
<evidence type="ECO:0000256" key="1">
    <source>
        <dbReference type="PROSITE-ProRule" id="PRU00339"/>
    </source>
</evidence>
<sequence>MTWSLDLLGGFALRSEAGDCSLNPRKGRALLAMLALARNGVLTRSQVASVLWEVSDIEQARSSLRQTLAQIRRAVGPGLVEGDTETVRLGQGVTSDIALFRQAAADGEMAEAARHYRGELLEGHVFRERAIEDYLALERTRLRDIALSAFLAELHRIGERPEAAPIAHRLLAIDPLQEAAHRRLMALDAAKGDGAAALSRFRMLKERLHRDLDVAPEAETTQLFDAIRNRRSHGASSQGGEALPAGSDQPSAHLRQVIVLAGFDAGEDTNGGSDWARRMAECAESDGARLFAENPGEMLVIFGLDRTSDRHAEQAATIALDLAAAHGEQASFGLAEETMVIGEKAGTSRVGMRALRLAAATEPGSVALDRRLASRLGIDPAASLAVGQNGVLLEHRVTSTRPKPPFVGRQQEIAQIVGAIRSSAEEESGLTIHVTGEAGIGKTRLIEEAITQISAENIRCVSMSFSAFGSATTSVPHRIAEALTGDGEVDPPCDPHDQAIFADLRGAPLTPSETLRLSAMVPAERRRRELNMLGLMLRRSGGRSGALLVVEDCHWAGLGALDFLLDLTDMTSWFPLCIVLTERSGEASLAPRIAARGQASLIRIALAPLPPKAADLLAGSIASTSEEHRRQAVEKAAGHPLFLLRLLEDGWREGSLPATVTSLVQEQIERLPEEIRTALRQASVLGRIVDPAAYRAIFPASPLPTPTGDLMIRSGDELAFGHDLVQQAIYHSVPPDIRKVFHGRAAAYYRGVSPLPWADHALLSDDAADGSRAAAAAASAMIASRRFAAATTYIEAGLALDADPEVIAEIYSCRAGTRRIRGDLNGALQDYRSAFGKATRDETRIAMLVRMALVFHRLDRGAEADRALSDAEEIADTIGLGGIGRAEIHEQRGNRAFVRADYLTCFYHHQTALKLVEPVGDVRALARAYGGMGDATYVVGRIRSAYGFFDKAVTIAEENGLGMVLEEFGFMRAYALHLADPGPKAFILSDLALNNSCSSGAARAEMLARQTRAEMRLNALDVEGAAEDLARLDQLLESDPERRFATTLDVLHILFCHRTGDIEEARRRLHPHLVGAKDDTFNGGFLLGLSALVLPDEAERRTMIEAGRRLVAWHSASHSVLWFHRLVLEHAVNSADDKLAREAIEALQDYTKDEPLGWTDLAIATAEAAMDGRTGGDLTARREATMLHDLVHMQRK</sequence>
<evidence type="ECO:0000259" key="2">
    <source>
        <dbReference type="SMART" id="SM01043"/>
    </source>
</evidence>
<organism evidence="3 4">
    <name type="scientific">Fulvimarina pelagi HTCC2506</name>
    <dbReference type="NCBI Taxonomy" id="314231"/>
    <lineage>
        <taxon>Bacteria</taxon>
        <taxon>Pseudomonadati</taxon>
        <taxon>Pseudomonadota</taxon>
        <taxon>Alphaproteobacteria</taxon>
        <taxon>Hyphomicrobiales</taxon>
        <taxon>Aurantimonadaceae</taxon>
        <taxon>Fulvimarina</taxon>
    </lineage>
</organism>
<dbReference type="InterPro" id="IPR027417">
    <property type="entry name" value="P-loop_NTPase"/>
</dbReference>
<dbReference type="Gene3D" id="1.25.40.10">
    <property type="entry name" value="Tetratricopeptide repeat domain"/>
    <property type="match status" value="2"/>
</dbReference>
<dbReference type="SMART" id="SM01043">
    <property type="entry name" value="BTAD"/>
    <property type="match status" value="1"/>
</dbReference>
<accession>Q0G2R0</accession>
<dbReference type="EMBL" id="AATP01000002">
    <property type="protein sequence ID" value="EAU42121.1"/>
    <property type="molecule type" value="Genomic_DNA"/>
</dbReference>
<name>Q0G2R0_9HYPH</name>
<gene>
    <name evidence="3" type="ORF">FP2506_16849</name>
</gene>
<feature type="repeat" description="TPR" evidence="1">
    <location>
        <begin position="926"/>
        <end position="959"/>
    </location>
</feature>
<dbReference type="Gene3D" id="1.10.10.10">
    <property type="entry name" value="Winged helix-like DNA-binding domain superfamily/Winged helix DNA-binding domain"/>
    <property type="match status" value="1"/>
</dbReference>
<dbReference type="InterPro" id="IPR051677">
    <property type="entry name" value="AfsR-DnrI-RedD_regulator"/>
</dbReference>
<dbReference type="SUPFAM" id="SSF52540">
    <property type="entry name" value="P-loop containing nucleoside triphosphate hydrolases"/>
    <property type="match status" value="1"/>
</dbReference>